<dbReference type="AlphaFoldDB" id="A0A371CWC2"/>
<dbReference type="STRING" id="139420.A0A371CWC2"/>
<dbReference type="Pfam" id="PF20209">
    <property type="entry name" value="DUF6570"/>
    <property type="match status" value="1"/>
</dbReference>
<accession>A0A371CWC2</accession>
<evidence type="ECO:0000313" key="3">
    <source>
        <dbReference type="Proteomes" id="UP000256964"/>
    </source>
</evidence>
<organism evidence="2 3">
    <name type="scientific">Lentinus brumalis</name>
    <dbReference type="NCBI Taxonomy" id="2498619"/>
    <lineage>
        <taxon>Eukaryota</taxon>
        <taxon>Fungi</taxon>
        <taxon>Dikarya</taxon>
        <taxon>Basidiomycota</taxon>
        <taxon>Agaricomycotina</taxon>
        <taxon>Agaricomycetes</taxon>
        <taxon>Polyporales</taxon>
        <taxon>Polyporaceae</taxon>
        <taxon>Lentinus</taxon>
    </lineage>
</organism>
<feature type="non-terminal residue" evidence="2">
    <location>
        <position position="349"/>
    </location>
</feature>
<gene>
    <name evidence="2" type="ORF">OH76DRAFT_1359506</name>
</gene>
<dbReference type="OrthoDB" id="2799407at2759"/>
<keyword evidence="3" id="KW-1185">Reference proteome</keyword>
<feature type="domain" description="DUF6570" evidence="1">
    <location>
        <begin position="162"/>
        <end position="293"/>
    </location>
</feature>
<name>A0A371CWC2_9APHY</name>
<protein>
    <recommendedName>
        <fullName evidence="1">DUF6570 domain-containing protein</fullName>
    </recommendedName>
</protein>
<reference evidence="2 3" key="1">
    <citation type="journal article" date="2018" name="Biotechnol. Biofuels">
        <title>Integrative visual omics of the white-rot fungus Polyporus brumalis exposes the biotechnological potential of its oxidative enzymes for delignifying raw plant biomass.</title>
        <authorList>
            <person name="Miyauchi S."/>
            <person name="Rancon A."/>
            <person name="Drula E."/>
            <person name="Hage H."/>
            <person name="Chaduli D."/>
            <person name="Favel A."/>
            <person name="Grisel S."/>
            <person name="Henrissat B."/>
            <person name="Herpoel-Gimbert I."/>
            <person name="Ruiz-Duenas F.J."/>
            <person name="Chevret D."/>
            <person name="Hainaut M."/>
            <person name="Lin J."/>
            <person name="Wang M."/>
            <person name="Pangilinan J."/>
            <person name="Lipzen A."/>
            <person name="Lesage-Meessen L."/>
            <person name="Navarro D."/>
            <person name="Riley R."/>
            <person name="Grigoriev I.V."/>
            <person name="Zhou S."/>
            <person name="Raouche S."/>
            <person name="Rosso M.N."/>
        </authorList>
    </citation>
    <scope>NUCLEOTIDE SEQUENCE [LARGE SCALE GENOMIC DNA]</scope>
    <source>
        <strain evidence="2 3">BRFM 1820</strain>
    </source>
</reference>
<evidence type="ECO:0000313" key="2">
    <source>
        <dbReference type="EMBL" id="RDX44586.1"/>
    </source>
</evidence>
<dbReference type="EMBL" id="KZ857448">
    <property type="protein sequence ID" value="RDX44586.1"/>
    <property type="molecule type" value="Genomic_DNA"/>
</dbReference>
<dbReference type="InterPro" id="IPR046700">
    <property type="entry name" value="DUF6570"/>
</dbReference>
<sequence>MNNRAALSGLLSAHTCTDSCRDLASILYISPVYHTDTRPVLSCPPSQDPVPFPPVVLPRSEICHIVQEWCKVSSSDSYSEQPCAVCARLTLCTDVSRVRDTALDLSVLDRPGEYVTRAERLSFSTPVQEIAGPILCQDGVERDGDDCYLVVCKPCLAALRRHCIPRHALANGRWVGACPEVLQDLTYVEQLMIARFRHSFCVAQVSLGQRYLAANVVTFGQPVERAYKTLPPPRAEMEQILAILFVGPARPSDEDVRRVPFLMRLRHLARSIEWLAYNSESYVGVEVSAENLAQYEDGAPPVGIVHRSTSTLSDATNTASYESVPDRGVQSGDCAFIVHALTEEDLADM</sequence>
<evidence type="ECO:0000259" key="1">
    <source>
        <dbReference type="Pfam" id="PF20209"/>
    </source>
</evidence>
<proteinExistence type="predicted"/>
<dbReference type="Proteomes" id="UP000256964">
    <property type="component" value="Unassembled WGS sequence"/>
</dbReference>